<comment type="caution">
    <text evidence="2">The sequence shown here is derived from an EMBL/GenBank/DDBJ whole genome shotgun (WGS) entry which is preliminary data.</text>
</comment>
<feature type="region of interest" description="Disordered" evidence="1">
    <location>
        <begin position="161"/>
        <end position="272"/>
    </location>
</feature>
<dbReference type="AlphaFoldDB" id="A0A9P6URS5"/>
<feature type="non-terminal residue" evidence="2">
    <location>
        <position position="1"/>
    </location>
</feature>
<feature type="compositionally biased region" description="Low complexity" evidence="1">
    <location>
        <begin position="91"/>
        <end position="103"/>
    </location>
</feature>
<proteinExistence type="predicted"/>
<dbReference type="OrthoDB" id="2449470at2759"/>
<feature type="compositionally biased region" description="Low complexity" evidence="1">
    <location>
        <begin position="191"/>
        <end position="204"/>
    </location>
</feature>
<reference evidence="2" key="1">
    <citation type="journal article" date="2020" name="Fungal Divers.">
        <title>Resolving the Mortierellaceae phylogeny through synthesis of multi-gene phylogenetics and phylogenomics.</title>
        <authorList>
            <person name="Vandepol N."/>
            <person name="Liber J."/>
            <person name="Desiro A."/>
            <person name="Na H."/>
            <person name="Kennedy M."/>
            <person name="Barry K."/>
            <person name="Grigoriev I.V."/>
            <person name="Miller A.N."/>
            <person name="O'Donnell K."/>
            <person name="Stajich J.E."/>
            <person name="Bonito G."/>
        </authorList>
    </citation>
    <scope>NUCLEOTIDE SEQUENCE</scope>
    <source>
        <strain evidence="2">REB-010B</strain>
    </source>
</reference>
<accession>A0A9P6URS5</accession>
<dbReference type="Proteomes" id="UP000738325">
    <property type="component" value="Unassembled WGS sequence"/>
</dbReference>
<evidence type="ECO:0000313" key="2">
    <source>
        <dbReference type="EMBL" id="KAG0316370.1"/>
    </source>
</evidence>
<name>A0A9P6URS5_9FUNG</name>
<feature type="compositionally biased region" description="Pro residues" evidence="1">
    <location>
        <begin position="1"/>
        <end position="23"/>
    </location>
</feature>
<organism evidence="2 3">
    <name type="scientific">Dissophora globulifera</name>
    <dbReference type="NCBI Taxonomy" id="979702"/>
    <lineage>
        <taxon>Eukaryota</taxon>
        <taxon>Fungi</taxon>
        <taxon>Fungi incertae sedis</taxon>
        <taxon>Mucoromycota</taxon>
        <taxon>Mortierellomycotina</taxon>
        <taxon>Mortierellomycetes</taxon>
        <taxon>Mortierellales</taxon>
        <taxon>Mortierellaceae</taxon>
        <taxon>Dissophora</taxon>
    </lineage>
</organism>
<feature type="compositionally biased region" description="Low complexity" evidence="1">
    <location>
        <begin position="52"/>
        <end position="61"/>
    </location>
</feature>
<dbReference type="EMBL" id="JAAAIP010000485">
    <property type="protein sequence ID" value="KAG0316370.1"/>
    <property type="molecule type" value="Genomic_DNA"/>
</dbReference>
<feature type="compositionally biased region" description="Low complexity" evidence="1">
    <location>
        <begin position="213"/>
        <end position="242"/>
    </location>
</feature>
<feature type="region of interest" description="Disordered" evidence="1">
    <location>
        <begin position="1"/>
        <end position="139"/>
    </location>
</feature>
<feature type="compositionally biased region" description="Pro residues" evidence="1">
    <location>
        <begin position="33"/>
        <end position="51"/>
    </location>
</feature>
<evidence type="ECO:0000313" key="3">
    <source>
        <dbReference type="Proteomes" id="UP000738325"/>
    </source>
</evidence>
<sequence length="272" mass="29789">PSYPSEPQQPGPYQAPPAYPPQQPQMDMYAPPANTPPVGYPGSPAQPPPQYPVGYPGPQTPASSSVYDQKPPSQGAYPPPQNQPPVDSREQQQQQPYPAYQEASKGLFSGGVPSPFGQQHQQHQQQPQPPSYGGYGPGYAAVDQKGMDFWMRAYPRPAYGPQPCTPQQVQNWNYHINYNPNNKQKPPTAASSSSSYSSSPMPYSNMPGVATPGESGSYYPASAGASPYPQQYQQQQQQQQQQDPLDLAAINMQLNMGSSRRSRYKPPPVRTH</sequence>
<keyword evidence="3" id="KW-1185">Reference proteome</keyword>
<protein>
    <submittedName>
        <fullName evidence="2">Uncharacterized protein</fullName>
    </submittedName>
</protein>
<evidence type="ECO:0000256" key="1">
    <source>
        <dbReference type="SAM" id="MobiDB-lite"/>
    </source>
</evidence>
<feature type="compositionally biased region" description="Low complexity" evidence="1">
    <location>
        <begin position="113"/>
        <end position="126"/>
    </location>
</feature>
<feature type="compositionally biased region" description="Low complexity" evidence="1">
    <location>
        <begin position="171"/>
        <end position="182"/>
    </location>
</feature>
<gene>
    <name evidence="2" type="ORF">BGZ99_006939</name>
</gene>